<gene>
    <name evidence="1" type="ORF">GLOTRDRAFT_17831</name>
</gene>
<accession>S7QDN0</accession>
<dbReference type="Gene3D" id="3.40.50.720">
    <property type="entry name" value="NAD(P)-binding Rossmann-like Domain"/>
    <property type="match status" value="1"/>
</dbReference>
<dbReference type="EMBL" id="KB469299">
    <property type="protein sequence ID" value="EPQ57437.1"/>
    <property type="molecule type" value="Genomic_DNA"/>
</dbReference>
<dbReference type="KEGG" id="gtr:GLOTRDRAFT_17831"/>
<organism evidence="1 2">
    <name type="scientific">Gloeophyllum trabeum (strain ATCC 11539 / FP-39264 / Madison 617)</name>
    <name type="common">Brown rot fungus</name>
    <dbReference type="NCBI Taxonomy" id="670483"/>
    <lineage>
        <taxon>Eukaryota</taxon>
        <taxon>Fungi</taxon>
        <taxon>Dikarya</taxon>
        <taxon>Basidiomycota</taxon>
        <taxon>Agaricomycotina</taxon>
        <taxon>Agaricomycetes</taxon>
        <taxon>Gloeophyllales</taxon>
        <taxon>Gloeophyllaceae</taxon>
        <taxon>Gloeophyllum</taxon>
    </lineage>
</organism>
<reference evidence="1 2" key="1">
    <citation type="journal article" date="2012" name="Science">
        <title>The Paleozoic origin of enzymatic lignin decomposition reconstructed from 31 fungal genomes.</title>
        <authorList>
            <person name="Floudas D."/>
            <person name="Binder M."/>
            <person name="Riley R."/>
            <person name="Barry K."/>
            <person name="Blanchette R.A."/>
            <person name="Henrissat B."/>
            <person name="Martinez A.T."/>
            <person name="Otillar R."/>
            <person name="Spatafora J.W."/>
            <person name="Yadav J.S."/>
            <person name="Aerts A."/>
            <person name="Benoit I."/>
            <person name="Boyd A."/>
            <person name="Carlson A."/>
            <person name="Copeland A."/>
            <person name="Coutinho P.M."/>
            <person name="de Vries R.P."/>
            <person name="Ferreira P."/>
            <person name="Findley K."/>
            <person name="Foster B."/>
            <person name="Gaskell J."/>
            <person name="Glotzer D."/>
            <person name="Gorecki P."/>
            <person name="Heitman J."/>
            <person name="Hesse C."/>
            <person name="Hori C."/>
            <person name="Igarashi K."/>
            <person name="Jurgens J.A."/>
            <person name="Kallen N."/>
            <person name="Kersten P."/>
            <person name="Kohler A."/>
            <person name="Kuees U."/>
            <person name="Kumar T.K.A."/>
            <person name="Kuo A."/>
            <person name="LaButti K."/>
            <person name="Larrondo L.F."/>
            <person name="Lindquist E."/>
            <person name="Ling A."/>
            <person name="Lombard V."/>
            <person name="Lucas S."/>
            <person name="Lundell T."/>
            <person name="Martin R."/>
            <person name="McLaughlin D.J."/>
            <person name="Morgenstern I."/>
            <person name="Morin E."/>
            <person name="Murat C."/>
            <person name="Nagy L.G."/>
            <person name="Nolan M."/>
            <person name="Ohm R.A."/>
            <person name="Patyshakuliyeva A."/>
            <person name="Rokas A."/>
            <person name="Ruiz-Duenas F.J."/>
            <person name="Sabat G."/>
            <person name="Salamov A."/>
            <person name="Samejima M."/>
            <person name="Schmutz J."/>
            <person name="Slot J.C."/>
            <person name="St John F."/>
            <person name="Stenlid J."/>
            <person name="Sun H."/>
            <person name="Sun S."/>
            <person name="Syed K."/>
            <person name="Tsang A."/>
            <person name="Wiebenga A."/>
            <person name="Young D."/>
            <person name="Pisabarro A."/>
            <person name="Eastwood D.C."/>
            <person name="Martin F."/>
            <person name="Cullen D."/>
            <person name="Grigoriev I.V."/>
            <person name="Hibbett D.S."/>
        </authorList>
    </citation>
    <scope>NUCLEOTIDE SEQUENCE [LARGE SCALE GENOMIC DNA]</scope>
    <source>
        <strain evidence="1 2">ATCC 11539</strain>
    </source>
</reference>
<sequence>VKPFFGDTSEIAHDPEIDMVVVAVNAPYMKKALMPETDAKKDFFIEWPNGISLDEAEIADAAR</sequence>
<feature type="non-terminal residue" evidence="1">
    <location>
        <position position="63"/>
    </location>
</feature>
<keyword evidence="2" id="KW-1185">Reference proteome</keyword>
<dbReference type="RefSeq" id="XP_007863865.1">
    <property type="nucleotide sequence ID" value="XM_007865674.1"/>
</dbReference>
<dbReference type="GeneID" id="19304942"/>
<proteinExistence type="predicted"/>
<dbReference type="Proteomes" id="UP000030669">
    <property type="component" value="Unassembled WGS sequence"/>
</dbReference>
<feature type="non-terminal residue" evidence="1">
    <location>
        <position position="1"/>
    </location>
</feature>
<dbReference type="SUPFAM" id="SSF51735">
    <property type="entry name" value="NAD(P)-binding Rossmann-fold domains"/>
    <property type="match status" value="1"/>
</dbReference>
<dbReference type="HOGENOM" id="CLU_2892002_0_0_1"/>
<evidence type="ECO:0000313" key="1">
    <source>
        <dbReference type="EMBL" id="EPQ57437.1"/>
    </source>
</evidence>
<protein>
    <submittedName>
        <fullName evidence="1">Uncharacterized protein</fullName>
    </submittedName>
</protein>
<name>S7QDN0_GLOTA</name>
<evidence type="ECO:0000313" key="2">
    <source>
        <dbReference type="Proteomes" id="UP000030669"/>
    </source>
</evidence>
<dbReference type="STRING" id="670483.S7QDN0"/>
<dbReference type="AlphaFoldDB" id="S7QDN0"/>
<dbReference type="InterPro" id="IPR036291">
    <property type="entry name" value="NAD(P)-bd_dom_sf"/>
</dbReference>
<dbReference type="OrthoDB" id="64915at2759"/>